<gene>
    <name evidence="1" type="ORF">DRF59_20635</name>
</gene>
<organism evidence="1 2">
    <name type="scientific">Chryseobacterium flavum</name>
    <dbReference type="NCBI Taxonomy" id="415851"/>
    <lineage>
        <taxon>Bacteria</taxon>
        <taxon>Pseudomonadati</taxon>
        <taxon>Bacteroidota</taxon>
        <taxon>Flavobacteriia</taxon>
        <taxon>Flavobacteriales</taxon>
        <taxon>Weeksellaceae</taxon>
        <taxon>Chryseobacterium group</taxon>
        <taxon>Chryseobacterium</taxon>
    </lineage>
</organism>
<sequence>MITLFSCKENKGIQEKKNNKLSVEVLSVKKEKSLYNISVLVDNNNDDKYVMLYNYQDFKERETYPRVIEKEKETIIDYNFFFKDRVGYVQDSINNIQDSVTDFPIGNINSSFSLFILPKGKTKVILKDIPISDTTNKKYLYLYFSKMKEEIFRALPKGTKNYDISANEKGFRNYKFSKEIIVF</sequence>
<dbReference type="Proteomes" id="UP000256769">
    <property type="component" value="Unassembled WGS sequence"/>
</dbReference>
<evidence type="ECO:0000313" key="1">
    <source>
        <dbReference type="EMBL" id="REC64509.1"/>
    </source>
</evidence>
<dbReference type="AlphaFoldDB" id="A0A3D9CFD1"/>
<evidence type="ECO:0000313" key="2">
    <source>
        <dbReference type="Proteomes" id="UP000256769"/>
    </source>
</evidence>
<protein>
    <submittedName>
        <fullName evidence="1">Uncharacterized protein</fullName>
    </submittedName>
</protein>
<accession>A0A3D9CFD1</accession>
<name>A0A3D9CFD1_9FLAO</name>
<dbReference type="EMBL" id="QNUE01000035">
    <property type="protein sequence ID" value="REC64509.1"/>
    <property type="molecule type" value="Genomic_DNA"/>
</dbReference>
<keyword evidence="2" id="KW-1185">Reference proteome</keyword>
<reference evidence="1 2" key="1">
    <citation type="journal article" date="2007" name="Int. J. Syst. Evol. Microbiol.">
        <title>Chryseobacterium flavum sp. nov., isolated from polluted soil.</title>
        <authorList>
            <person name="Zhou Y."/>
            <person name="Dong J."/>
            <person name="Wang X."/>
            <person name="Huang X."/>
            <person name="Zhang K.Y."/>
            <person name="Zhang Y.Q."/>
            <person name="Guo Y.F."/>
            <person name="Lai R."/>
            <person name="Li W.J."/>
        </authorList>
    </citation>
    <scope>NUCLEOTIDE SEQUENCE [LARGE SCALE GENOMIC DNA]</scope>
    <source>
        <strain evidence="1 2">KCTC 12877</strain>
    </source>
</reference>
<proteinExistence type="predicted"/>
<comment type="caution">
    <text evidence="1">The sequence shown here is derived from an EMBL/GenBank/DDBJ whole genome shotgun (WGS) entry which is preliminary data.</text>
</comment>